<organism evidence="2 3">
    <name type="scientific">Colletotrichum asianum</name>
    <dbReference type="NCBI Taxonomy" id="702518"/>
    <lineage>
        <taxon>Eukaryota</taxon>
        <taxon>Fungi</taxon>
        <taxon>Dikarya</taxon>
        <taxon>Ascomycota</taxon>
        <taxon>Pezizomycotina</taxon>
        <taxon>Sordariomycetes</taxon>
        <taxon>Hypocreomycetidae</taxon>
        <taxon>Glomerellales</taxon>
        <taxon>Glomerellaceae</taxon>
        <taxon>Colletotrichum</taxon>
        <taxon>Colletotrichum gloeosporioides species complex</taxon>
    </lineage>
</organism>
<comment type="caution">
    <text evidence="2">The sequence shown here is derived from an EMBL/GenBank/DDBJ whole genome shotgun (WGS) entry which is preliminary data.</text>
</comment>
<protein>
    <submittedName>
        <fullName evidence="2">Uncharacterized protein</fullName>
    </submittedName>
</protein>
<feature type="non-terminal residue" evidence="2">
    <location>
        <position position="1"/>
    </location>
</feature>
<dbReference type="EMBL" id="WOWK01000082">
    <property type="protein sequence ID" value="KAF0320515.1"/>
    <property type="molecule type" value="Genomic_DNA"/>
</dbReference>
<evidence type="ECO:0000313" key="2">
    <source>
        <dbReference type="EMBL" id="KAF0320515.1"/>
    </source>
</evidence>
<name>A0A8H3ZR06_9PEZI</name>
<evidence type="ECO:0000313" key="3">
    <source>
        <dbReference type="Proteomes" id="UP000434172"/>
    </source>
</evidence>
<reference evidence="2 3" key="1">
    <citation type="submission" date="2019-12" db="EMBL/GenBank/DDBJ databases">
        <title>A genome sequence resource for the geographically widespread anthracnose pathogen Colletotrichum asianum.</title>
        <authorList>
            <person name="Meng Y."/>
        </authorList>
    </citation>
    <scope>NUCLEOTIDE SEQUENCE [LARGE SCALE GENOMIC DNA]</scope>
    <source>
        <strain evidence="2 3">ICMP 18580</strain>
    </source>
</reference>
<proteinExistence type="predicted"/>
<evidence type="ECO:0000256" key="1">
    <source>
        <dbReference type="SAM" id="SignalP"/>
    </source>
</evidence>
<gene>
    <name evidence="2" type="ORF">GQ607_012271</name>
</gene>
<feature type="chain" id="PRO_5034780278" evidence="1">
    <location>
        <begin position="24"/>
        <end position="194"/>
    </location>
</feature>
<feature type="signal peptide" evidence="1">
    <location>
        <begin position="1"/>
        <end position="23"/>
    </location>
</feature>
<dbReference type="Proteomes" id="UP000434172">
    <property type="component" value="Unassembled WGS sequence"/>
</dbReference>
<accession>A0A8H3ZR06</accession>
<keyword evidence="3" id="KW-1185">Reference proteome</keyword>
<dbReference type="AlphaFoldDB" id="A0A8H3ZR06"/>
<sequence>GYPINPIAVLLLVYFIIPPTCWTNITAAPRSSFTELRTRCGIIRFHASSICVSRPAPMIRSKVPLPFNGPYAAGVHWHWQLGWRKGARLLDLLPAGSRAEATGTEGRSHPGVGTQSPLFCLPFAGSSNSPFFPSWQVIQRYVGFSTRRCRRRKRKQRPVAIPERVIGLVRARKRSYCRSQGTVVLPCFSLDGGP</sequence>
<keyword evidence="1" id="KW-0732">Signal</keyword>